<evidence type="ECO:0000313" key="4">
    <source>
        <dbReference type="Proteomes" id="UP000630805"/>
    </source>
</evidence>
<protein>
    <submittedName>
        <fullName evidence="3">Uncharacterized protein</fullName>
    </submittedName>
</protein>
<dbReference type="RefSeq" id="WP_176866457.1">
    <property type="nucleotide sequence ID" value="NZ_JABXWT010000011.1"/>
</dbReference>
<gene>
    <name evidence="3" type="ORF">HW561_16470</name>
</gene>
<sequence length="447" mass="44301">MSKNLTHPGKSNKNGIEDGTAGQQDTHPTHHYLTLRGGRMTKVAGIAASCAPMIGVIGTGIVAMVLTTASPASAGQCTNGIGGPECVNGVSPDDTPQSFLLGLNEVVDIIDDFGIATTGTAFTLTQSSVGDLVVNGSGSQTITDADRAFFLQNSANSVNLTATIGGQITGTASHGVEAINDGTGQLSLTLPGTVSGGAAGHGVLATIAWTSLSLNLGTVTGGLTEITAINNGDGALNISAGTVIGNGGDAITAVNSTNGTGLTITTTGAVSGTADGIDATNNGTGSLHISTQTVVAQNGDGIKAENFGTDLIVDASNSVVEATGHGIIALNRGSGDLIVNAHDVRQSTVTDTAFGTGILAINDGRDLSVTTTGSINGDTNGIEAANFGSGSLSVNSATVAGQSLDGIHVENTAGKPLSPILRPRRAVGTVFLSRKTTTTTSPSMPPQ</sequence>
<feature type="region of interest" description="Disordered" evidence="1">
    <location>
        <begin position="1"/>
        <end position="30"/>
    </location>
</feature>
<evidence type="ECO:0000256" key="1">
    <source>
        <dbReference type="SAM" id="MobiDB-lite"/>
    </source>
</evidence>
<keyword evidence="2" id="KW-0812">Transmembrane</keyword>
<dbReference type="EMBL" id="JABXWT010000011">
    <property type="protein sequence ID" value="NVO57391.1"/>
    <property type="molecule type" value="Genomic_DNA"/>
</dbReference>
<proteinExistence type="predicted"/>
<feature type="transmembrane region" description="Helical" evidence="2">
    <location>
        <begin position="43"/>
        <end position="66"/>
    </location>
</feature>
<name>A0ABX2PUQ1_9RHOB</name>
<organism evidence="3 4">
    <name type="scientific">Ruegeria haliotis</name>
    <dbReference type="NCBI Taxonomy" id="2747601"/>
    <lineage>
        <taxon>Bacteria</taxon>
        <taxon>Pseudomonadati</taxon>
        <taxon>Pseudomonadota</taxon>
        <taxon>Alphaproteobacteria</taxon>
        <taxon>Rhodobacterales</taxon>
        <taxon>Roseobacteraceae</taxon>
        <taxon>Ruegeria</taxon>
    </lineage>
</organism>
<keyword evidence="2" id="KW-0472">Membrane</keyword>
<evidence type="ECO:0000256" key="2">
    <source>
        <dbReference type="SAM" id="Phobius"/>
    </source>
</evidence>
<evidence type="ECO:0000313" key="3">
    <source>
        <dbReference type="EMBL" id="NVO57391.1"/>
    </source>
</evidence>
<reference evidence="3 4" key="1">
    <citation type="submission" date="2020-06" db="EMBL/GenBank/DDBJ databases">
        <authorList>
            <person name="Cao W.R."/>
        </authorList>
    </citation>
    <scope>NUCLEOTIDE SEQUENCE [LARGE SCALE GENOMIC DNA]</scope>
    <source>
        <strain evidence="3 4">B1Z28</strain>
    </source>
</reference>
<comment type="caution">
    <text evidence="3">The sequence shown here is derived from an EMBL/GenBank/DDBJ whole genome shotgun (WGS) entry which is preliminary data.</text>
</comment>
<dbReference type="Proteomes" id="UP000630805">
    <property type="component" value="Unassembled WGS sequence"/>
</dbReference>
<accession>A0ABX2PUQ1</accession>
<keyword evidence="2" id="KW-1133">Transmembrane helix</keyword>
<keyword evidence="4" id="KW-1185">Reference proteome</keyword>
<feature type="compositionally biased region" description="Polar residues" evidence="1">
    <location>
        <begin position="1"/>
        <end position="14"/>
    </location>
</feature>